<dbReference type="EMBL" id="JASNQZ010000003">
    <property type="protein sequence ID" value="KAL0958790.1"/>
    <property type="molecule type" value="Genomic_DNA"/>
</dbReference>
<name>A0ABR3JSF4_9AGAR</name>
<sequence length="364" mass="38506">MVKFTIFAGGYSSFIASYLFNTDTQSLSFVSQYQTGLNPSWLSTHPTNSNVLYSVNEFATGALQSFDISSTGALSNPLDTASSGGDSPAFAVPLSTGQVAIMNYNSGNGRIIPTTGRPETFDQSAGIISFPQPVGGVSHPHMALEHGNEVLVPDLGGDKIWRLVQDGSPGSWRIQGFIEQPKGSGPRHIAIHNDRLYTLHELSSTLTVQAVPPSPNGTSPLLDNVSILPSGLPAGSAMAAAEILIPETSSHFPVHYVYVSNRNTGVQDSRGDAIAIFEHVNAGTGSGESLRLVKHVFTGIDQIRGMEFSPVTQKGEQFLVAGGVAGGAGVVVYKRTDGGRDLVEVARNYNVPTRTSFVWSSLAA</sequence>
<gene>
    <name evidence="2" type="ORF">HGRIS_014111</name>
</gene>
<protein>
    <recommendedName>
        <fullName evidence="4">Isomerase YbhE</fullName>
    </recommendedName>
</protein>
<dbReference type="PANTHER" id="PTHR30344">
    <property type="entry name" value="6-PHOSPHOGLUCONOLACTONASE-RELATED"/>
    <property type="match status" value="1"/>
</dbReference>
<organism evidence="2 3">
    <name type="scientific">Hohenbuehelia grisea</name>
    <dbReference type="NCBI Taxonomy" id="104357"/>
    <lineage>
        <taxon>Eukaryota</taxon>
        <taxon>Fungi</taxon>
        <taxon>Dikarya</taxon>
        <taxon>Basidiomycota</taxon>
        <taxon>Agaricomycotina</taxon>
        <taxon>Agaricomycetes</taxon>
        <taxon>Agaricomycetidae</taxon>
        <taxon>Agaricales</taxon>
        <taxon>Pleurotineae</taxon>
        <taxon>Pleurotaceae</taxon>
        <taxon>Hohenbuehelia</taxon>
    </lineage>
</organism>
<dbReference type="SUPFAM" id="SSF75011">
    <property type="entry name" value="3-carboxy-cis,cis-mucoante lactonizing enzyme"/>
    <property type="match status" value="1"/>
</dbReference>
<evidence type="ECO:0000313" key="2">
    <source>
        <dbReference type="EMBL" id="KAL0958790.1"/>
    </source>
</evidence>
<comment type="similarity">
    <text evidence="1">Belongs to the cycloisomerase 2 family.</text>
</comment>
<evidence type="ECO:0000313" key="3">
    <source>
        <dbReference type="Proteomes" id="UP001556367"/>
    </source>
</evidence>
<dbReference type="InterPro" id="IPR019405">
    <property type="entry name" value="Lactonase_7-beta_prop"/>
</dbReference>
<dbReference type="Gene3D" id="2.130.10.10">
    <property type="entry name" value="YVTN repeat-like/Quinoprotein amine dehydrogenase"/>
    <property type="match status" value="1"/>
</dbReference>
<proteinExistence type="inferred from homology"/>
<dbReference type="Proteomes" id="UP001556367">
    <property type="component" value="Unassembled WGS sequence"/>
</dbReference>
<comment type="caution">
    <text evidence="2">The sequence shown here is derived from an EMBL/GenBank/DDBJ whole genome shotgun (WGS) entry which is preliminary data.</text>
</comment>
<reference evidence="3" key="1">
    <citation type="submission" date="2024-06" db="EMBL/GenBank/DDBJ databases">
        <title>Multi-omics analyses provide insights into the biosynthesis of the anticancer antibiotic pleurotin in Hohenbuehelia grisea.</title>
        <authorList>
            <person name="Weaver J.A."/>
            <person name="Alberti F."/>
        </authorList>
    </citation>
    <scope>NUCLEOTIDE SEQUENCE [LARGE SCALE GENOMIC DNA]</scope>
    <source>
        <strain evidence="3">T-177</strain>
    </source>
</reference>
<accession>A0ABR3JSF4</accession>
<dbReference type="InterPro" id="IPR015943">
    <property type="entry name" value="WD40/YVTN_repeat-like_dom_sf"/>
</dbReference>
<evidence type="ECO:0008006" key="4">
    <source>
        <dbReference type="Google" id="ProtNLM"/>
    </source>
</evidence>
<dbReference type="PANTHER" id="PTHR30344:SF7">
    <property type="entry name" value="DUF2415 DOMAIN-CONTAINING PROTEIN"/>
    <property type="match status" value="1"/>
</dbReference>
<evidence type="ECO:0000256" key="1">
    <source>
        <dbReference type="ARBA" id="ARBA00005564"/>
    </source>
</evidence>
<dbReference type="InterPro" id="IPR050282">
    <property type="entry name" value="Cycloisomerase_2"/>
</dbReference>
<keyword evidence="3" id="KW-1185">Reference proteome</keyword>
<dbReference type="Pfam" id="PF10282">
    <property type="entry name" value="Lactonase"/>
    <property type="match status" value="1"/>
</dbReference>